<proteinExistence type="inferred from homology"/>
<reference evidence="5" key="3">
    <citation type="submission" date="2025-09" db="UniProtKB">
        <authorList>
            <consortium name="Ensembl"/>
        </authorList>
    </citation>
    <scope>IDENTIFICATION</scope>
</reference>
<dbReference type="Ensembl" id="ENSHHUT00000068132.1">
    <property type="protein sequence ID" value="ENSHHUP00000065901.1"/>
    <property type="gene ID" value="ENSHHUG00000038879.1"/>
</dbReference>
<dbReference type="InterPro" id="IPR050196">
    <property type="entry name" value="Cytochrome_P450_Monoox"/>
</dbReference>
<comment type="similarity">
    <text evidence="1">Belongs to the cytochrome P450 family.</text>
</comment>
<accession>A0A4W5PMK7</accession>
<dbReference type="GO" id="GO:0020037">
    <property type="term" value="F:heme binding"/>
    <property type="evidence" value="ECO:0007669"/>
    <property type="project" value="InterPro"/>
</dbReference>
<dbReference type="Proteomes" id="UP000314982">
    <property type="component" value="Unassembled WGS sequence"/>
</dbReference>
<protein>
    <submittedName>
        <fullName evidence="5">Cytochrome P450, family 4, subfamily T, polypeptide 8</fullName>
    </submittedName>
</protein>
<evidence type="ECO:0000256" key="4">
    <source>
        <dbReference type="ARBA" id="ARBA00048642"/>
    </source>
</evidence>
<name>A0A4W5PMK7_9TELE</name>
<dbReference type="Gene3D" id="1.10.630.10">
    <property type="entry name" value="Cytochrome P450"/>
    <property type="match status" value="1"/>
</dbReference>
<comment type="catalytic activity">
    <reaction evidence="4">
        <text>androst-4-ene-3,17-dione + 3 reduced [NADPH--hemoprotein reductase] + 3 O2 = estrone + formate + 3 oxidized [NADPH--hemoprotein reductase] + 4 H2O + 4 H(+)</text>
        <dbReference type="Rhea" id="RHEA:38195"/>
        <dbReference type="Rhea" id="RHEA-COMP:11964"/>
        <dbReference type="Rhea" id="RHEA-COMP:11965"/>
        <dbReference type="ChEBI" id="CHEBI:15377"/>
        <dbReference type="ChEBI" id="CHEBI:15378"/>
        <dbReference type="ChEBI" id="CHEBI:15379"/>
        <dbReference type="ChEBI" id="CHEBI:15740"/>
        <dbReference type="ChEBI" id="CHEBI:16422"/>
        <dbReference type="ChEBI" id="CHEBI:17263"/>
        <dbReference type="ChEBI" id="CHEBI:57618"/>
        <dbReference type="ChEBI" id="CHEBI:58210"/>
        <dbReference type="EC" id="1.14.14.14"/>
    </reaction>
</comment>
<dbReference type="GO" id="GO:0070330">
    <property type="term" value="F:aromatase activity"/>
    <property type="evidence" value="ECO:0007669"/>
    <property type="project" value="UniProtKB-EC"/>
</dbReference>
<evidence type="ECO:0000256" key="1">
    <source>
        <dbReference type="ARBA" id="ARBA00010617"/>
    </source>
</evidence>
<sequence>MCIKESLRLYPPVPGMSRKITKPMTFFDGRTVPEGCLVGTSIFGIHWNATVWENPNISTPSL</sequence>
<dbReference type="InterPro" id="IPR001128">
    <property type="entry name" value="Cyt_P450"/>
</dbReference>
<dbReference type="PANTHER" id="PTHR24291">
    <property type="entry name" value="CYTOCHROME P450 FAMILY 4"/>
    <property type="match status" value="1"/>
</dbReference>
<dbReference type="GO" id="GO:0005506">
    <property type="term" value="F:iron ion binding"/>
    <property type="evidence" value="ECO:0007669"/>
    <property type="project" value="InterPro"/>
</dbReference>
<keyword evidence="6" id="KW-1185">Reference proteome</keyword>
<evidence type="ECO:0000256" key="2">
    <source>
        <dbReference type="ARBA" id="ARBA00037202"/>
    </source>
</evidence>
<dbReference type="InterPro" id="IPR036396">
    <property type="entry name" value="Cyt_P450_sf"/>
</dbReference>
<organism evidence="5 6">
    <name type="scientific">Hucho hucho</name>
    <name type="common">huchen</name>
    <dbReference type="NCBI Taxonomy" id="62062"/>
    <lineage>
        <taxon>Eukaryota</taxon>
        <taxon>Metazoa</taxon>
        <taxon>Chordata</taxon>
        <taxon>Craniata</taxon>
        <taxon>Vertebrata</taxon>
        <taxon>Euteleostomi</taxon>
        <taxon>Actinopterygii</taxon>
        <taxon>Neopterygii</taxon>
        <taxon>Teleostei</taxon>
        <taxon>Protacanthopterygii</taxon>
        <taxon>Salmoniformes</taxon>
        <taxon>Salmonidae</taxon>
        <taxon>Salmoninae</taxon>
        <taxon>Hucho</taxon>
    </lineage>
</organism>
<dbReference type="AlphaFoldDB" id="A0A4W5PMK7"/>
<comment type="function">
    <text evidence="2">Catalyzes the formation of aromatic C18 estrogens from C19 androgens.</text>
</comment>
<reference evidence="6" key="1">
    <citation type="submission" date="2018-06" db="EMBL/GenBank/DDBJ databases">
        <title>Genome assembly of Danube salmon.</title>
        <authorList>
            <person name="Macqueen D.J."/>
            <person name="Gundappa M.K."/>
        </authorList>
    </citation>
    <scope>NUCLEOTIDE SEQUENCE [LARGE SCALE GENOMIC DNA]</scope>
</reference>
<dbReference type="GeneTree" id="ENSGT00940000161527"/>
<dbReference type="PANTHER" id="PTHR24291:SF201">
    <property type="entry name" value="CYTOCHROME P450, FAMILY 4, SUBFAMILY B, POLYPEPTIDE 7"/>
    <property type="match status" value="1"/>
</dbReference>
<evidence type="ECO:0000256" key="3">
    <source>
        <dbReference type="ARBA" id="ARBA00047938"/>
    </source>
</evidence>
<reference evidence="5" key="2">
    <citation type="submission" date="2025-08" db="UniProtKB">
        <authorList>
            <consortium name="Ensembl"/>
        </authorList>
    </citation>
    <scope>IDENTIFICATION</scope>
</reference>
<dbReference type="Pfam" id="PF00067">
    <property type="entry name" value="p450"/>
    <property type="match status" value="1"/>
</dbReference>
<evidence type="ECO:0000313" key="6">
    <source>
        <dbReference type="Proteomes" id="UP000314982"/>
    </source>
</evidence>
<comment type="catalytic activity">
    <reaction evidence="3">
        <text>testosterone + 3 reduced [NADPH--hemoprotein reductase] + 3 O2 = 17beta-estradiol + formate + 3 oxidized [NADPH--hemoprotein reductase] + 4 H2O + 4 H(+)</text>
        <dbReference type="Rhea" id="RHEA:38191"/>
        <dbReference type="Rhea" id="RHEA-COMP:11964"/>
        <dbReference type="Rhea" id="RHEA-COMP:11965"/>
        <dbReference type="ChEBI" id="CHEBI:15377"/>
        <dbReference type="ChEBI" id="CHEBI:15378"/>
        <dbReference type="ChEBI" id="CHEBI:15379"/>
        <dbReference type="ChEBI" id="CHEBI:15740"/>
        <dbReference type="ChEBI" id="CHEBI:16469"/>
        <dbReference type="ChEBI" id="CHEBI:17347"/>
        <dbReference type="ChEBI" id="CHEBI:57618"/>
        <dbReference type="ChEBI" id="CHEBI:58210"/>
        <dbReference type="EC" id="1.14.14.14"/>
    </reaction>
</comment>
<dbReference type="SUPFAM" id="SSF48264">
    <property type="entry name" value="Cytochrome P450"/>
    <property type="match status" value="1"/>
</dbReference>
<evidence type="ECO:0000313" key="5">
    <source>
        <dbReference type="Ensembl" id="ENSHHUP00000065901.1"/>
    </source>
</evidence>